<evidence type="ECO:0000313" key="3">
    <source>
        <dbReference type="Proteomes" id="UP001415857"/>
    </source>
</evidence>
<accession>A0AAP0WU83</accession>
<dbReference type="Proteomes" id="UP001415857">
    <property type="component" value="Unassembled WGS sequence"/>
</dbReference>
<evidence type="ECO:0000256" key="1">
    <source>
        <dbReference type="SAM" id="MobiDB-lite"/>
    </source>
</evidence>
<reference evidence="2 3" key="1">
    <citation type="journal article" date="2024" name="Plant J.">
        <title>Genome sequences and population genomics reveal climatic adaptation and genomic divergence between two closely related sweetgum species.</title>
        <authorList>
            <person name="Xu W.Q."/>
            <person name="Ren C.Q."/>
            <person name="Zhang X.Y."/>
            <person name="Comes H.P."/>
            <person name="Liu X.H."/>
            <person name="Li Y.G."/>
            <person name="Kettle C.J."/>
            <person name="Jalonen R."/>
            <person name="Gaisberger H."/>
            <person name="Ma Y.Z."/>
            <person name="Qiu Y.X."/>
        </authorList>
    </citation>
    <scope>NUCLEOTIDE SEQUENCE [LARGE SCALE GENOMIC DNA]</scope>
    <source>
        <strain evidence="2">Hangzhou</strain>
    </source>
</reference>
<gene>
    <name evidence="2" type="ORF">L1049_013623</name>
</gene>
<keyword evidence="3" id="KW-1185">Reference proteome</keyword>
<feature type="compositionally biased region" description="Basic and acidic residues" evidence="1">
    <location>
        <begin position="80"/>
        <end position="112"/>
    </location>
</feature>
<comment type="caution">
    <text evidence="2">The sequence shown here is derived from an EMBL/GenBank/DDBJ whole genome shotgun (WGS) entry which is preliminary data.</text>
</comment>
<evidence type="ECO:0000313" key="2">
    <source>
        <dbReference type="EMBL" id="KAK9279939.1"/>
    </source>
</evidence>
<feature type="compositionally biased region" description="Polar residues" evidence="1">
    <location>
        <begin position="50"/>
        <end position="62"/>
    </location>
</feature>
<name>A0AAP0WU83_LIQFO</name>
<feature type="region of interest" description="Disordered" evidence="1">
    <location>
        <begin position="1"/>
        <end position="204"/>
    </location>
</feature>
<dbReference type="AlphaFoldDB" id="A0AAP0WU83"/>
<proteinExistence type="predicted"/>
<feature type="compositionally biased region" description="Basic and acidic residues" evidence="1">
    <location>
        <begin position="175"/>
        <end position="204"/>
    </location>
</feature>
<sequence length="204" mass="21947">MKDAEDVGDKSQEEVADKEALATEDTGKDSEQKVEEKIDELNIEKLENQGADNNLTSNTQEDQCVIKSLPTPALEENKEEAEKQSAKLEAPPKLENQDADDKITSDTKEDQAGKSSLPAPGMEESKEEAEKQPVETEAPASVAVPNENASSDKEASTEKVSTVGEVKPDNGSSKEGQDVAKPVENHSARCEEAPHEPKASEVSC</sequence>
<organism evidence="2 3">
    <name type="scientific">Liquidambar formosana</name>
    <name type="common">Formosan gum</name>
    <dbReference type="NCBI Taxonomy" id="63359"/>
    <lineage>
        <taxon>Eukaryota</taxon>
        <taxon>Viridiplantae</taxon>
        <taxon>Streptophyta</taxon>
        <taxon>Embryophyta</taxon>
        <taxon>Tracheophyta</taxon>
        <taxon>Spermatophyta</taxon>
        <taxon>Magnoliopsida</taxon>
        <taxon>eudicotyledons</taxon>
        <taxon>Gunneridae</taxon>
        <taxon>Pentapetalae</taxon>
        <taxon>Saxifragales</taxon>
        <taxon>Altingiaceae</taxon>
        <taxon>Liquidambar</taxon>
    </lineage>
</organism>
<feature type="compositionally biased region" description="Basic and acidic residues" evidence="1">
    <location>
        <begin position="1"/>
        <end position="47"/>
    </location>
</feature>
<protein>
    <submittedName>
        <fullName evidence="2">Uncharacterized protein</fullName>
    </submittedName>
</protein>
<dbReference type="EMBL" id="JBBPBK010000008">
    <property type="protein sequence ID" value="KAK9279939.1"/>
    <property type="molecule type" value="Genomic_DNA"/>
</dbReference>